<feature type="region of interest" description="Disordered" evidence="1">
    <location>
        <begin position="401"/>
        <end position="445"/>
    </location>
</feature>
<accession>A0A8K0G290</accession>
<feature type="compositionally biased region" description="Polar residues" evidence="1">
    <location>
        <begin position="420"/>
        <end position="434"/>
    </location>
</feature>
<reference evidence="3" key="1">
    <citation type="submission" date="2019-08" db="EMBL/GenBank/DDBJ databases">
        <title>The genome of the North American firefly Photinus pyralis.</title>
        <authorList>
            <consortium name="Photinus pyralis genome working group"/>
            <person name="Fallon T.R."/>
            <person name="Sander Lower S.E."/>
            <person name="Weng J.-K."/>
        </authorList>
    </citation>
    <scope>NUCLEOTIDE SEQUENCE</scope>
    <source>
        <strain evidence="3">TRF0915ILg1</strain>
        <tissue evidence="3">Whole body</tissue>
    </source>
</reference>
<dbReference type="EMBL" id="VTPC01090436">
    <property type="protein sequence ID" value="KAF2883351.1"/>
    <property type="molecule type" value="Genomic_DNA"/>
</dbReference>
<feature type="signal peptide" evidence="2">
    <location>
        <begin position="1"/>
        <end position="26"/>
    </location>
</feature>
<evidence type="ECO:0000256" key="2">
    <source>
        <dbReference type="SAM" id="SignalP"/>
    </source>
</evidence>
<feature type="region of interest" description="Disordered" evidence="1">
    <location>
        <begin position="105"/>
        <end position="132"/>
    </location>
</feature>
<evidence type="ECO:0000313" key="4">
    <source>
        <dbReference type="Proteomes" id="UP000801492"/>
    </source>
</evidence>
<protein>
    <submittedName>
        <fullName evidence="3">Uncharacterized protein</fullName>
    </submittedName>
</protein>
<feature type="region of interest" description="Disordered" evidence="1">
    <location>
        <begin position="180"/>
        <end position="214"/>
    </location>
</feature>
<keyword evidence="2" id="KW-0732">Signal</keyword>
<proteinExistence type="predicted"/>
<dbReference type="Proteomes" id="UP000801492">
    <property type="component" value="Unassembled WGS sequence"/>
</dbReference>
<dbReference type="AlphaFoldDB" id="A0A8K0G290"/>
<dbReference type="OrthoDB" id="6781129at2759"/>
<keyword evidence="4" id="KW-1185">Reference proteome</keyword>
<feature type="chain" id="PRO_5035435642" evidence="2">
    <location>
        <begin position="27"/>
        <end position="473"/>
    </location>
</feature>
<sequence>MKSLSGLFFKIFFMIVVSVKLKHVKSESTETFVPNTLTTSDFPETSVVQELPKSTKGSNTVSTSTKLTKTATEYSVKPWTVLEYVPITSFYHPRPVTLAQIIPPGTPWPDSPQTAKPTKKPTPQTTFPPNLVDRFPELTTLNKKPITATTKSSKKTPTTTVKPQTVLEYVPITSFHQPKPVTPAQIIPPGKPWPASPEGHQTESTSSTKVSTVQTSTVVNLDERLPDLASTTIKHTKIPHTTPIINTKPPVLGNKETTLSFASQTPSSTRIILTYKPQRPWYHPQPGNTINQVIPPGKPWPASPEGYSTFSVTTHPPWLKDVNEESEENPSLPHSKLDNLQLTKDDLSLVPNALQYYGPRITAPSKPVTPVTPYTSGTQKPTVADIVDIFKEVHNISLVSGNSPPKPSLLLPYDIDKGSSLKSPGQSRRNPARSQHNKQEKTAADVLVYDGTSKLDDAAKNDRIFKNPKFVPQ</sequence>
<evidence type="ECO:0000313" key="3">
    <source>
        <dbReference type="EMBL" id="KAF2883351.1"/>
    </source>
</evidence>
<evidence type="ECO:0000256" key="1">
    <source>
        <dbReference type="SAM" id="MobiDB-lite"/>
    </source>
</evidence>
<name>A0A8K0G290_IGNLU</name>
<feature type="compositionally biased region" description="Low complexity" evidence="1">
    <location>
        <begin position="204"/>
        <end position="214"/>
    </location>
</feature>
<feature type="compositionally biased region" description="Low complexity" evidence="1">
    <location>
        <begin position="112"/>
        <end position="129"/>
    </location>
</feature>
<comment type="caution">
    <text evidence="3">The sequence shown here is derived from an EMBL/GenBank/DDBJ whole genome shotgun (WGS) entry which is preliminary data.</text>
</comment>
<gene>
    <name evidence="3" type="ORF">ILUMI_22853</name>
</gene>
<organism evidence="3 4">
    <name type="scientific">Ignelater luminosus</name>
    <name type="common">Cucubano</name>
    <name type="synonym">Pyrophorus luminosus</name>
    <dbReference type="NCBI Taxonomy" id="2038154"/>
    <lineage>
        <taxon>Eukaryota</taxon>
        <taxon>Metazoa</taxon>
        <taxon>Ecdysozoa</taxon>
        <taxon>Arthropoda</taxon>
        <taxon>Hexapoda</taxon>
        <taxon>Insecta</taxon>
        <taxon>Pterygota</taxon>
        <taxon>Neoptera</taxon>
        <taxon>Endopterygota</taxon>
        <taxon>Coleoptera</taxon>
        <taxon>Polyphaga</taxon>
        <taxon>Elateriformia</taxon>
        <taxon>Elateroidea</taxon>
        <taxon>Elateridae</taxon>
        <taxon>Agrypninae</taxon>
        <taxon>Pyrophorini</taxon>
        <taxon>Ignelater</taxon>
    </lineage>
</organism>